<keyword evidence="4" id="KW-1185">Reference proteome</keyword>
<dbReference type="PANTHER" id="PTHR34351:SF1">
    <property type="entry name" value="SLR1927 PROTEIN"/>
    <property type="match status" value="1"/>
</dbReference>
<feature type="transmembrane region" description="Helical" evidence="1">
    <location>
        <begin position="45"/>
        <end position="64"/>
    </location>
</feature>
<keyword evidence="1" id="KW-1133">Transmembrane helix</keyword>
<gene>
    <name evidence="3" type="ORF">GIS00_21525</name>
</gene>
<dbReference type="RefSeq" id="WP_154770479.1">
    <property type="nucleotide sequence ID" value="NZ_WLYK01000009.1"/>
</dbReference>
<keyword evidence="1" id="KW-0812">Transmembrane</keyword>
<dbReference type="Proteomes" id="UP000460221">
    <property type="component" value="Unassembled WGS sequence"/>
</dbReference>
<accession>A0A7K1FQU4</accession>
<dbReference type="InterPro" id="IPR002881">
    <property type="entry name" value="DUF58"/>
</dbReference>
<evidence type="ECO:0000313" key="3">
    <source>
        <dbReference type="EMBL" id="MTD16521.1"/>
    </source>
</evidence>
<reference evidence="3 4" key="1">
    <citation type="submission" date="2019-11" db="EMBL/GenBank/DDBJ databases">
        <authorList>
            <person name="Jiang L.-Q."/>
        </authorList>
    </citation>
    <scope>NUCLEOTIDE SEQUENCE [LARGE SCALE GENOMIC DNA]</scope>
    <source>
        <strain evidence="3 4">YIM 132087</strain>
    </source>
</reference>
<comment type="caution">
    <text evidence="3">The sequence shown here is derived from an EMBL/GenBank/DDBJ whole genome shotgun (WGS) entry which is preliminary data.</text>
</comment>
<sequence>MAAAPDKARRKGPGGRGLTTRGRCLLAGGVAAGICAIVLDERDLLRVGLLAIALPVLAVLFTALRRSQLSVEHRVRPERLQPGSQGWVTLVVRNTGQTRSQSIDIAEEAVDGLTPGVRWLISPIRRGGEAEVRYPYQASRRGRFVLGPPLIRFYDPFDLWEEHRTLDVRTEVLVLPSLVPLTGMPRGSGVRSAASGRAALGTVGGDPDVGVRPYRSGDDIRTIHWRASARHDDLVVRLDEPVSHGGATVLLDHRGRELPGGDRSAPLETGVTIAASVALHLLAADNEVRLTDQRARVLAEGHDISDDVLAGLAVIEPDDDATFAAPSVGRTGLLIAVVGDLARSDAVALASAKNRSVNAIAFVLRTADWSLPEGVRPPPGVPDPDCTGVLEAAGWRVVVVGRGDDLGTAWRRACSAADAGIRPGPQTVGAQR</sequence>
<organism evidence="3 4">
    <name type="scientific">Nakamurella alba</name>
    <dbReference type="NCBI Taxonomy" id="2665158"/>
    <lineage>
        <taxon>Bacteria</taxon>
        <taxon>Bacillati</taxon>
        <taxon>Actinomycetota</taxon>
        <taxon>Actinomycetes</taxon>
        <taxon>Nakamurellales</taxon>
        <taxon>Nakamurellaceae</taxon>
        <taxon>Nakamurella</taxon>
    </lineage>
</organism>
<dbReference type="PANTHER" id="PTHR34351">
    <property type="entry name" value="SLR1927 PROTEIN-RELATED"/>
    <property type="match status" value="1"/>
</dbReference>
<name>A0A7K1FQU4_9ACTN</name>
<protein>
    <submittedName>
        <fullName evidence="3">DUF58 domain-containing protein</fullName>
    </submittedName>
</protein>
<evidence type="ECO:0000313" key="4">
    <source>
        <dbReference type="Proteomes" id="UP000460221"/>
    </source>
</evidence>
<dbReference type="AlphaFoldDB" id="A0A7K1FQU4"/>
<dbReference type="Pfam" id="PF01882">
    <property type="entry name" value="DUF58"/>
    <property type="match status" value="1"/>
</dbReference>
<dbReference type="EMBL" id="WLYK01000009">
    <property type="protein sequence ID" value="MTD16521.1"/>
    <property type="molecule type" value="Genomic_DNA"/>
</dbReference>
<proteinExistence type="predicted"/>
<keyword evidence="1" id="KW-0472">Membrane</keyword>
<feature type="domain" description="DUF58" evidence="2">
    <location>
        <begin position="211"/>
        <end position="318"/>
    </location>
</feature>
<evidence type="ECO:0000259" key="2">
    <source>
        <dbReference type="Pfam" id="PF01882"/>
    </source>
</evidence>
<evidence type="ECO:0000256" key="1">
    <source>
        <dbReference type="SAM" id="Phobius"/>
    </source>
</evidence>